<comment type="caution">
    <text evidence="8">The sequence shown here is derived from an EMBL/GenBank/DDBJ whole genome shotgun (WGS) entry which is preliminary data.</text>
</comment>
<keyword evidence="4" id="KW-0378">Hydrolase</keyword>
<evidence type="ECO:0000256" key="5">
    <source>
        <dbReference type="ARBA" id="ARBA00049244"/>
    </source>
</evidence>
<evidence type="ECO:0000256" key="2">
    <source>
        <dbReference type="ARBA" id="ARBA00012417"/>
    </source>
</evidence>
<dbReference type="EMBL" id="JAHKRT010000007">
    <property type="protein sequence ID" value="MBU3078854.1"/>
    <property type="molecule type" value="Genomic_DNA"/>
</dbReference>
<evidence type="ECO:0000256" key="3">
    <source>
        <dbReference type="ARBA" id="ARBA00022705"/>
    </source>
</evidence>
<comment type="subunit">
    <text evidence="1">Single-chain monomer with multiple functions.</text>
</comment>
<sequence length="528" mass="58467">MIDLASRLLLFIKDFTGRGADAFYWFQDGRVQETDAASVVTFPGIVVCHDFWMIRDALFDSTGTLPGTIIDIDELRISISGIPEERLAREKRDVTALLGQYGAEQEVRDTYQKMFNKGVPFDGTVAASAAMAIAAMYLDLCAQASVEGELERFFSVEVPAYRLLQLSMSAGISIDTAGLSDKRMQAEHDYFLLLKDYSAKHDMPLETPSRRAIEAKLLKEGFELDEVSVEYLLEFVPHENDFGGDTIALLALGTARRVLGSLTLSTDITRPVVDVFGSRTSRVQLRSPSLQNIPKRYRSIITAHGDAQLGYVDFDQFEVGIMAALSDDEELKRLYAAGDMYELFATTHLGLIGNRKASKQLFLSYAYGMTRKALVDAAVSLGVDRQKAKEAFRLFQRYEDWKRGVWTEFQTAGRVATILGNHYRRTGGGQLTRKEQRSAVSQVVQGTASLIFKRALLAAASIEDVRVVLPMHDALLFEHTLADTPGGVVEAFERAMSEVLGGRVSGKASISDFAEREQTSSAPKDNEV</sequence>
<reference evidence="8 9" key="1">
    <citation type="submission" date="2021-06" db="EMBL/GenBank/DDBJ databases">
        <title>Sphingomonas sp. XMGL2, whole genome shotgun sequencing project.</title>
        <authorList>
            <person name="Zhao G."/>
            <person name="Shen L."/>
        </authorList>
    </citation>
    <scope>NUCLEOTIDE SEQUENCE [LARGE SCALE GENOMIC DNA]</scope>
    <source>
        <strain evidence="8 9">XMGL2</strain>
    </source>
</reference>
<evidence type="ECO:0000256" key="1">
    <source>
        <dbReference type="ARBA" id="ARBA00011541"/>
    </source>
</evidence>
<keyword evidence="4" id="KW-0269">Exonuclease</keyword>
<gene>
    <name evidence="8" type="ORF">KOF26_13350</name>
</gene>
<evidence type="ECO:0000313" key="8">
    <source>
        <dbReference type="EMBL" id="MBU3078854.1"/>
    </source>
</evidence>
<comment type="catalytic activity">
    <reaction evidence="5">
        <text>DNA(n) + a 2'-deoxyribonucleoside 5'-triphosphate = DNA(n+1) + diphosphate</text>
        <dbReference type="Rhea" id="RHEA:22508"/>
        <dbReference type="Rhea" id="RHEA-COMP:17339"/>
        <dbReference type="Rhea" id="RHEA-COMP:17340"/>
        <dbReference type="ChEBI" id="CHEBI:33019"/>
        <dbReference type="ChEBI" id="CHEBI:61560"/>
        <dbReference type="ChEBI" id="CHEBI:173112"/>
        <dbReference type="EC" id="2.7.7.7"/>
    </reaction>
</comment>
<dbReference type="Pfam" id="PF00476">
    <property type="entry name" value="DNA_pol_A"/>
    <property type="match status" value="1"/>
</dbReference>
<name>A0ABS6BKN2_9SPHN</name>
<keyword evidence="3" id="KW-0235">DNA replication</keyword>
<protein>
    <recommendedName>
        <fullName evidence="2">DNA-directed DNA polymerase</fullName>
        <ecNumber evidence="2">2.7.7.7</ecNumber>
    </recommendedName>
</protein>
<dbReference type="SMART" id="SM00482">
    <property type="entry name" value="POLAc"/>
    <property type="match status" value="1"/>
</dbReference>
<keyword evidence="4" id="KW-0540">Nuclease</keyword>
<evidence type="ECO:0000256" key="6">
    <source>
        <dbReference type="SAM" id="MobiDB-lite"/>
    </source>
</evidence>
<keyword evidence="9" id="KW-1185">Reference proteome</keyword>
<accession>A0ABS6BKN2</accession>
<proteinExistence type="predicted"/>
<dbReference type="PANTHER" id="PTHR10133:SF27">
    <property type="entry name" value="DNA POLYMERASE NU"/>
    <property type="match status" value="1"/>
</dbReference>
<feature type="compositionally biased region" description="Basic and acidic residues" evidence="6">
    <location>
        <begin position="513"/>
        <end position="528"/>
    </location>
</feature>
<evidence type="ECO:0000259" key="7">
    <source>
        <dbReference type="SMART" id="SM00482"/>
    </source>
</evidence>
<dbReference type="InterPro" id="IPR001098">
    <property type="entry name" value="DNA-dir_DNA_pol_A_palm_dom"/>
</dbReference>
<dbReference type="PANTHER" id="PTHR10133">
    <property type="entry name" value="DNA POLYMERASE I"/>
    <property type="match status" value="1"/>
</dbReference>
<organism evidence="8 9">
    <name type="scientific">Sphingomonas quercus</name>
    <dbReference type="NCBI Taxonomy" id="2842451"/>
    <lineage>
        <taxon>Bacteria</taxon>
        <taxon>Pseudomonadati</taxon>
        <taxon>Pseudomonadota</taxon>
        <taxon>Alphaproteobacteria</taxon>
        <taxon>Sphingomonadales</taxon>
        <taxon>Sphingomonadaceae</taxon>
        <taxon>Sphingomonas</taxon>
    </lineage>
</organism>
<dbReference type="EC" id="2.7.7.7" evidence="2"/>
<feature type="domain" description="DNA-directed DNA polymerase family A palm" evidence="7">
    <location>
        <begin position="294"/>
        <end position="483"/>
    </location>
</feature>
<dbReference type="Proteomes" id="UP000776276">
    <property type="component" value="Unassembled WGS sequence"/>
</dbReference>
<evidence type="ECO:0000256" key="4">
    <source>
        <dbReference type="ARBA" id="ARBA00022839"/>
    </source>
</evidence>
<evidence type="ECO:0000313" key="9">
    <source>
        <dbReference type="Proteomes" id="UP000776276"/>
    </source>
</evidence>
<feature type="region of interest" description="Disordered" evidence="6">
    <location>
        <begin position="509"/>
        <end position="528"/>
    </location>
</feature>
<dbReference type="RefSeq" id="WP_216325841.1">
    <property type="nucleotide sequence ID" value="NZ_JAHKRT010000007.1"/>
</dbReference>
<dbReference type="InterPro" id="IPR002298">
    <property type="entry name" value="DNA_polymerase_A"/>
</dbReference>